<sequence length="105" mass="10805">MAAAAPTRGLGAMAAASGGYWGRGGGGEEEEQEQEEEEERKRVVGRGRMGGMRGAGRDACGEVGGRQDERRDVGVRVWEAGGSRGGSGEAGGGCWLLRYGSGWSG</sequence>
<comment type="caution">
    <text evidence="1">The sequence shown here is derived from an EMBL/GenBank/DDBJ whole genome shotgun (WGS) entry which is preliminary data.</text>
</comment>
<reference evidence="1" key="1">
    <citation type="submission" date="2019-11" db="EMBL/GenBank/DDBJ databases">
        <title>Nori genome reveals adaptations in red seaweeds to the harsh intertidal environment.</title>
        <authorList>
            <person name="Wang D."/>
            <person name="Mao Y."/>
        </authorList>
    </citation>
    <scope>NUCLEOTIDE SEQUENCE</scope>
    <source>
        <tissue evidence="1">Gametophyte</tissue>
    </source>
</reference>
<dbReference type="Proteomes" id="UP000798662">
    <property type="component" value="Chromosome 3"/>
</dbReference>
<accession>A0ACC3CFE0</accession>
<protein>
    <submittedName>
        <fullName evidence="1">Uncharacterized protein</fullName>
    </submittedName>
</protein>
<keyword evidence="2" id="KW-1185">Reference proteome</keyword>
<dbReference type="EMBL" id="CM020620">
    <property type="protein sequence ID" value="KAK1868912.1"/>
    <property type="molecule type" value="Genomic_DNA"/>
</dbReference>
<evidence type="ECO:0000313" key="1">
    <source>
        <dbReference type="EMBL" id="KAK1868912.1"/>
    </source>
</evidence>
<name>A0ACC3CFE0_PYRYE</name>
<organism evidence="1 2">
    <name type="scientific">Pyropia yezoensis</name>
    <name type="common">Susabi-nori</name>
    <name type="synonym">Porphyra yezoensis</name>
    <dbReference type="NCBI Taxonomy" id="2788"/>
    <lineage>
        <taxon>Eukaryota</taxon>
        <taxon>Rhodophyta</taxon>
        <taxon>Bangiophyceae</taxon>
        <taxon>Bangiales</taxon>
        <taxon>Bangiaceae</taxon>
        <taxon>Pyropia</taxon>
    </lineage>
</organism>
<evidence type="ECO:0000313" key="2">
    <source>
        <dbReference type="Proteomes" id="UP000798662"/>
    </source>
</evidence>
<proteinExistence type="predicted"/>
<gene>
    <name evidence="1" type="ORF">I4F81_011394</name>
</gene>